<name>A0ABD0U4K8_DENTH</name>
<keyword evidence="2" id="KW-1185">Reference proteome</keyword>
<evidence type="ECO:0000313" key="1">
    <source>
        <dbReference type="EMBL" id="KAL0906995.1"/>
    </source>
</evidence>
<reference evidence="1 2" key="1">
    <citation type="journal article" date="2024" name="Plant Biotechnol. J.">
        <title>Dendrobium thyrsiflorum genome and its molecular insights into genes involved in important horticultural traits.</title>
        <authorList>
            <person name="Chen B."/>
            <person name="Wang J.Y."/>
            <person name="Zheng P.J."/>
            <person name="Li K.L."/>
            <person name="Liang Y.M."/>
            <person name="Chen X.F."/>
            <person name="Zhang C."/>
            <person name="Zhao X."/>
            <person name="He X."/>
            <person name="Zhang G.Q."/>
            <person name="Liu Z.J."/>
            <person name="Xu Q."/>
        </authorList>
    </citation>
    <scope>NUCLEOTIDE SEQUENCE [LARGE SCALE GENOMIC DNA]</scope>
    <source>
        <strain evidence="1">GZMU011</strain>
    </source>
</reference>
<evidence type="ECO:0000313" key="2">
    <source>
        <dbReference type="Proteomes" id="UP001552299"/>
    </source>
</evidence>
<dbReference type="EMBL" id="JANQDX010000018">
    <property type="protein sequence ID" value="KAL0906995.1"/>
    <property type="molecule type" value="Genomic_DNA"/>
</dbReference>
<accession>A0ABD0U4K8</accession>
<organism evidence="1 2">
    <name type="scientific">Dendrobium thyrsiflorum</name>
    <name type="common">Pinecone-like raceme dendrobium</name>
    <name type="synonym">Orchid</name>
    <dbReference type="NCBI Taxonomy" id="117978"/>
    <lineage>
        <taxon>Eukaryota</taxon>
        <taxon>Viridiplantae</taxon>
        <taxon>Streptophyta</taxon>
        <taxon>Embryophyta</taxon>
        <taxon>Tracheophyta</taxon>
        <taxon>Spermatophyta</taxon>
        <taxon>Magnoliopsida</taxon>
        <taxon>Liliopsida</taxon>
        <taxon>Asparagales</taxon>
        <taxon>Orchidaceae</taxon>
        <taxon>Epidendroideae</taxon>
        <taxon>Malaxideae</taxon>
        <taxon>Dendrobiinae</taxon>
        <taxon>Dendrobium</taxon>
    </lineage>
</organism>
<comment type="caution">
    <text evidence="1">The sequence shown here is derived from an EMBL/GenBank/DDBJ whole genome shotgun (WGS) entry which is preliminary data.</text>
</comment>
<gene>
    <name evidence="1" type="ORF">M5K25_025530</name>
</gene>
<proteinExistence type="predicted"/>
<dbReference type="AlphaFoldDB" id="A0ABD0U4K8"/>
<evidence type="ECO:0008006" key="3">
    <source>
        <dbReference type="Google" id="ProtNLM"/>
    </source>
</evidence>
<protein>
    <recommendedName>
        <fullName evidence="3">DUF4283 domain-containing protein</fullName>
    </recommendedName>
</protein>
<sequence length="123" mass="13847">MEPVKPPNGSPAKENVHSNVWKRPQHFKVLNSEDFPPISNDCLTVKLHSHSEVENIKKLENALVIKILAARDAVLCGGPWFIGGHVIGLDGWSPSFSLLSMNGLYSPIWIRLPYLPLHCWDER</sequence>
<dbReference type="Proteomes" id="UP001552299">
    <property type="component" value="Unassembled WGS sequence"/>
</dbReference>